<dbReference type="EMBL" id="BJMN01000023">
    <property type="protein sequence ID" value="GEB58173.1"/>
    <property type="molecule type" value="Genomic_DNA"/>
</dbReference>
<name>A0A4Y3RN46_9ACTN</name>
<gene>
    <name evidence="2" type="ORF">SGA01_37780</name>
</gene>
<protein>
    <submittedName>
        <fullName evidence="2">Uncharacterized protein</fullName>
    </submittedName>
</protein>
<dbReference type="Proteomes" id="UP000315226">
    <property type="component" value="Unassembled WGS sequence"/>
</dbReference>
<keyword evidence="3" id="KW-1185">Reference proteome</keyword>
<accession>A0A4Y3RN46</accession>
<evidence type="ECO:0000256" key="1">
    <source>
        <dbReference type="SAM" id="MobiDB-lite"/>
    </source>
</evidence>
<organism evidence="2 3">
    <name type="scientific">Streptomyces gardneri</name>
    <dbReference type="NCBI Taxonomy" id="66892"/>
    <lineage>
        <taxon>Bacteria</taxon>
        <taxon>Bacillati</taxon>
        <taxon>Actinomycetota</taxon>
        <taxon>Actinomycetes</taxon>
        <taxon>Kitasatosporales</taxon>
        <taxon>Streptomycetaceae</taxon>
        <taxon>Streptomyces</taxon>
    </lineage>
</organism>
<feature type="compositionally biased region" description="Basic and acidic residues" evidence="1">
    <location>
        <begin position="37"/>
        <end position="60"/>
    </location>
</feature>
<reference evidence="2 3" key="1">
    <citation type="submission" date="2019-06" db="EMBL/GenBank/DDBJ databases">
        <title>Whole genome shotgun sequence of Streptomyces gardneri NBRC 12865.</title>
        <authorList>
            <person name="Hosoyama A."/>
            <person name="Uohara A."/>
            <person name="Ohji S."/>
            <person name="Ichikawa N."/>
        </authorList>
    </citation>
    <scope>NUCLEOTIDE SEQUENCE [LARGE SCALE GENOMIC DNA]</scope>
    <source>
        <strain evidence="2 3">NBRC 12865</strain>
    </source>
</reference>
<feature type="region of interest" description="Disordered" evidence="1">
    <location>
        <begin position="34"/>
        <end position="60"/>
    </location>
</feature>
<evidence type="ECO:0000313" key="2">
    <source>
        <dbReference type="EMBL" id="GEB58173.1"/>
    </source>
</evidence>
<proteinExistence type="predicted"/>
<evidence type="ECO:0000313" key="3">
    <source>
        <dbReference type="Proteomes" id="UP000315226"/>
    </source>
</evidence>
<dbReference type="AlphaFoldDB" id="A0A4Y3RN46"/>
<comment type="caution">
    <text evidence="2">The sequence shown here is derived from an EMBL/GenBank/DDBJ whole genome shotgun (WGS) entry which is preliminary data.</text>
</comment>
<sequence>MPLGPMRRGRRGVIDRPVVRTAAVVGTAAVVAHGVGRRSDRREDRRDDREDRREDRRDRR</sequence>